<dbReference type="InterPro" id="IPR036397">
    <property type="entry name" value="RNaseH_sf"/>
</dbReference>
<proteinExistence type="predicted"/>
<organism evidence="2 5">
    <name type="scientific">Pontiella sulfatireligans</name>
    <dbReference type="NCBI Taxonomy" id="2750658"/>
    <lineage>
        <taxon>Bacteria</taxon>
        <taxon>Pseudomonadati</taxon>
        <taxon>Kiritimatiellota</taxon>
        <taxon>Kiritimatiellia</taxon>
        <taxon>Kiritimatiellales</taxon>
        <taxon>Pontiellaceae</taxon>
        <taxon>Pontiella</taxon>
    </lineage>
</organism>
<keyword evidence="5" id="KW-1185">Reference proteome</keyword>
<evidence type="ECO:0000313" key="3">
    <source>
        <dbReference type="EMBL" id="VGO21983.1"/>
    </source>
</evidence>
<dbReference type="EMBL" id="CAAHFH010000001">
    <property type="protein sequence ID" value="VGO18061.1"/>
    <property type="molecule type" value="Genomic_DNA"/>
</dbReference>
<dbReference type="InterPro" id="IPR048020">
    <property type="entry name" value="Transpos_IS3"/>
</dbReference>
<dbReference type="Pfam" id="PF13276">
    <property type="entry name" value="HTH_21"/>
    <property type="match status" value="1"/>
</dbReference>
<dbReference type="InterPro" id="IPR050900">
    <property type="entry name" value="Transposase_IS3/IS150/IS904"/>
</dbReference>
<dbReference type="NCBIfam" id="NF033516">
    <property type="entry name" value="transpos_IS3"/>
    <property type="match status" value="1"/>
</dbReference>
<dbReference type="AlphaFoldDB" id="A0A6C2UF65"/>
<feature type="domain" description="Integrase catalytic" evidence="1">
    <location>
        <begin position="60"/>
        <end position="230"/>
    </location>
</feature>
<dbReference type="InterPro" id="IPR025948">
    <property type="entry name" value="HTH-like_dom"/>
</dbReference>
<dbReference type="InterPro" id="IPR001584">
    <property type="entry name" value="Integrase_cat-core"/>
</dbReference>
<protein>
    <recommendedName>
        <fullName evidence="1">Integrase catalytic domain-containing protein</fullName>
    </recommendedName>
</protein>
<dbReference type="SUPFAM" id="SSF53098">
    <property type="entry name" value="Ribonuclease H-like"/>
    <property type="match status" value="1"/>
</dbReference>
<evidence type="ECO:0000313" key="4">
    <source>
        <dbReference type="EMBL" id="VGO23302.1"/>
    </source>
</evidence>
<dbReference type="GO" id="GO:0003676">
    <property type="term" value="F:nucleic acid binding"/>
    <property type="evidence" value="ECO:0007669"/>
    <property type="project" value="InterPro"/>
</dbReference>
<dbReference type="EMBL" id="CAAHFH010000003">
    <property type="protein sequence ID" value="VGO23302.1"/>
    <property type="molecule type" value="Genomic_DNA"/>
</dbReference>
<accession>A0A6C2UF65</accession>
<dbReference type="EMBL" id="CAAHFH010000002">
    <property type="protein sequence ID" value="VGO21983.1"/>
    <property type="molecule type" value="Genomic_DNA"/>
</dbReference>
<dbReference type="InterPro" id="IPR012337">
    <property type="entry name" value="RNaseH-like_sf"/>
</dbReference>
<gene>
    <name evidence="2" type="ORF">SCARR_00112</name>
    <name evidence="3" type="ORF">SCARR_04063</name>
    <name evidence="4" type="ORF">SCARR_05409</name>
</gene>
<name>A0A6C2UF65_9BACT</name>
<dbReference type="PANTHER" id="PTHR46889:SF4">
    <property type="entry name" value="TRANSPOSASE INSO FOR INSERTION SEQUENCE ELEMENT IS911B-RELATED"/>
    <property type="match status" value="1"/>
</dbReference>
<dbReference type="Proteomes" id="UP000346198">
    <property type="component" value="Unassembled WGS sequence"/>
</dbReference>
<dbReference type="PROSITE" id="PS50994">
    <property type="entry name" value="INTEGRASE"/>
    <property type="match status" value="1"/>
</dbReference>
<dbReference type="Gene3D" id="3.30.420.10">
    <property type="entry name" value="Ribonuclease H-like superfamily/Ribonuclease H"/>
    <property type="match status" value="1"/>
</dbReference>
<evidence type="ECO:0000259" key="1">
    <source>
        <dbReference type="PROSITE" id="PS50994"/>
    </source>
</evidence>
<dbReference type="PANTHER" id="PTHR46889">
    <property type="entry name" value="TRANSPOSASE INSF FOR INSERTION SEQUENCE IS3B-RELATED"/>
    <property type="match status" value="1"/>
</dbReference>
<evidence type="ECO:0000313" key="5">
    <source>
        <dbReference type="Proteomes" id="UP000346198"/>
    </source>
</evidence>
<dbReference type="Pfam" id="PF00665">
    <property type="entry name" value="rve"/>
    <property type="match status" value="1"/>
</dbReference>
<dbReference type="GO" id="GO:0015074">
    <property type="term" value="P:DNA integration"/>
    <property type="evidence" value="ECO:0007669"/>
    <property type="project" value="InterPro"/>
</dbReference>
<sequence>MRLIDERYLLHPEYGYPRMTDWLREKENEVSYKRVARLMRTMGLQAITPGPHTSKPASGHKIYPYLLRNVEIERVNQVWSTDITYIPMRNGYMYLAAVIDWRSRYVLSWELSSTMDSLFCIDALECALRQGTPEIFNTDQGAQFTSSGFTGVLLDKEITISMDGRGRALDNVFIERLWWSVKYEKIYPQSYSDGHSLHQGLSSYFEYYNNERKHSALDKRTPVEVFKEGALST</sequence>
<evidence type="ECO:0000313" key="2">
    <source>
        <dbReference type="EMBL" id="VGO18061.1"/>
    </source>
</evidence>
<reference evidence="2 5" key="1">
    <citation type="submission" date="2019-04" db="EMBL/GenBank/DDBJ databases">
        <authorList>
            <person name="Van Vliet M D."/>
        </authorList>
    </citation>
    <scope>NUCLEOTIDE SEQUENCE [LARGE SCALE GENOMIC DNA]</scope>
    <source>
        <strain evidence="2 5">F21</strain>
    </source>
</reference>